<organism evidence="1">
    <name type="scientific">uncultured Sphingopyxis sp</name>
    <dbReference type="NCBI Taxonomy" id="310581"/>
    <lineage>
        <taxon>Bacteria</taxon>
        <taxon>Pseudomonadati</taxon>
        <taxon>Pseudomonadota</taxon>
        <taxon>Alphaproteobacteria</taxon>
        <taxon>Sphingomonadales</taxon>
        <taxon>Sphingomonadaceae</taxon>
        <taxon>Sphingopyxis</taxon>
        <taxon>environmental samples</taxon>
    </lineage>
</organism>
<proteinExistence type="predicted"/>
<sequence>MRRNLLRRCYRRQERQAEPERARGTEELPDGIPFKRVDHCVAPLSWRIERSGFGWASENFLFTLPDTEAVVKGVRIQFTELYESMHISYSVSISTQIPRSRLFPHDLQSARLICRRSMP</sequence>
<dbReference type="EMBL" id="LT598653">
    <property type="protein sequence ID" value="SBV31830.1"/>
    <property type="molecule type" value="Genomic_DNA"/>
</dbReference>
<protein>
    <submittedName>
        <fullName evidence="1">Uncharacterized protein</fullName>
    </submittedName>
</protein>
<reference evidence="1" key="1">
    <citation type="submission" date="2016-03" db="EMBL/GenBank/DDBJ databases">
        <authorList>
            <person name="Ploux O."/>
        </authorList>
    </citation>
    <scope>NUCLEOTIDE SEQUENCE</scope>
    <source>
        <strain evidence="1">UC10</strain>
    </source>
</reference>
<evidence type="ECO:0000313" key="1">
    <source>
        <dbReference type="EMBL" id="SBV31830.1"/>
    </source>
</evidence>
<gene>
    <name evidence="1" type="ORF">SPPYR_0710</name>
</gene>
<dbReference type="AlphaFoldDB" id="A0A1Y5PPD1"/>
<name>A0A1Y5PPD1_9SPHN</name>
<dbReference type="KEGG" id="sphu:SPPYR_0710"/>
<accession>A0A1Y5PPD1</accession>